<dbReference type="GO" id="GO:0005737">
    <property type="term" value="C:cytoplasm"/>
    <property type="evidence" value="ECO:0000318"/>
    <property type="project" value="GO_Central"/>
</dbReference>
<sequence>MEGICLKDFPIAWTTDPMDEVLKFSIQLNQRSHRVSHHIFHIFEVLEGSVIKALSSMYDHVYTIGPSQLLLDQIPETGSYSFPGYSLLKEEAECFEWLESKEPNSVIYVNFGSTTVMSLKDLGFIASWCSQEKVLNYPSVGGFLSHCGWGSTIESLSAGVPMICWPHRLDQVTNCRYICEEWGVGVKMQGSKVRRDEVTRLVQELMGEGGRGIRNKAVEWKEKARVAAGPYGSSSLNVDEIVKQIIMMVSLG</sequence>
<reference evidence="5" key="2">
    <citation type="submission" date="2017-02" db="EMBL/GenBank/DDBJ databases">
        <title>Sunflower complete genome.</title>
        <authorList>
            <person name="Langlade N."/>
            <person name="Munos S."/>
        </authorList>
    </citation>
    <scope>NUCLEOTIDE SEQUENCE [LARGE SCALE GENOMIC DNA]</scope>
    <source>
        <tissue evidence="5">Leaves</tissue>
    </source>
</reference>
<evidence type="ECO:0000313" key="4">
    <source>
        <dbReference type="EMBL" id="KAF5798008.1"/>
    </source>
</evidence>
<reference evidence="4 6" key="1">
    <citation type="journal article" date="2017" name="Nature">
        <title>The sunflower genome provides insights into oil metabolism, flowering and Asterid evolution.</title>
        <authorList>
            <person name="Badouin H."/>
            <person name="Gouzy J."/>
            <person name="Grassa C.J."/>
            <person name="Murat F."/>
            <person name="Staton S.E."/>
            <person name="Cottret L."/>
            <person name="Lelandais-Briere C."/>
            <person name="Owens G.L."/>
            <person name="Carrere S."/>
            <person name="Mayjonade B."/>
            <person name="Legrand L."/>
            <person name="Gill N."/>
            <person name="Kane N.C."/>
            <person name="Bowers J.E."/>
            <person name="Hubner S."/>
            <person name="Bellec A."/>
            <person name="Berard A."/>
            <person name="Berges H."/>
            <person name="Blanchet N."/>
            <person name="Boniface M.C."/>
            <person name="Brunel D."/>
            <person name="Catrice O."/>
            <person name="Chaidir N."/>
            <person name="Claudel C."/>
            <person name="Donnadieu C."/>
            <person name="Faraut T."/>
            <person name="Fievet G."/>
            <person name="Helmstetter N."/>
            <person name="King M."/>
            <person name="Knapp S.J."/>
            <person name="Lai Z."/>
            <person name="Le Paslier M.C."/>
            <person name="Lippi Y."/>
            <person name="Lorenzon L."/>
            <person name="Mandel J.R."/>
            <person name="Marage G."/>
            <person name="Marchand G."/>
            <person name="Marquand E."/>
            <person name="Bret-Mestries E."/>
            <person name="Morien E."/>
            <person name="Nambeesan S."/>
            <person name="Nguyen T."/>
            <person name="Pegot-Espagnet P."/>
            <person name="Pouilly N."/>
            <person name="Raftis F."/>
            <person name="Sallet E."/>
            <person name="Schiex T."/>
            <person name="Thomas J."/>
            <person name="Vandecasteele C."/>
            <person name="Vares D."/>
            <person name="Vear F."/>
            <person name="Vautrin S."/>
            <person name="Crespi M."/>
            <person name="Mangin B."/>
            <person name="Burke J.M."/>
            <person name="Salse J."/>
            <person name="Munos S."/>
            <person name="Vincourt P."/>
            <person name="Rieseberg L.H."/>
            <person name="Langlade N.B."/>
        </authorList>
    </citation>
    <scope>NUCLEOTIDE SEQUENCE [LARGE SCALE GENOMIC DNA]</scope>
    <source>
        <strain evidence="6">cv. SF193</strain>
        <tissue evidence="4">Leaves</tissue>
    </source>
</reference>
<dbReference type="EMBL" id="MNCJ02000322">
    <property type="protein sequence ID" value="KAF5798008.1"/>
    <property type="molecule type" value="Genomic_DNA"/>
</dbReference>
<dbReference type="InterPro" id="IPR002213">
    <property type="entry name" value="UDP_glucos_trans"/>
</dbReference>
<dbReference type="PROSITE" id="PS00375">
    <property type="entry name" value="UDPGT"/>
    <property type="match status" value="1"/>
</dbReference>
<organism evidence="5 6">
    <name type="scientific">Helianthus annuus</name>
    <name type="common">Common sunflower</name>
    <dbReference type="NCBI Taxonomy" id="4232"/>
    <lineage>
        <taxon>Eukaryota</taxon>
        <taxon>Viridiplantae</taxon>
        <taxon>Streptophyta</taxon>
        <taxon>Embryophyta</taxon>
        <taxon>Tracheophyta</taxon>
        <taxon>Spermatophyta</taxon>
        <taxon>Magnoliopsida</taxon>
        <taxon>eudicotyledons</taxon>
        <taxon>Gunneridae</taxon>
        <taxon>Pentapetalae</taxon>
        <taxon>asterids</taxon>
        <taxon>campanulids</taxon>
        <taxon>Asterales</taxon>
        <taxon>Asteraceae</taxon>
        <taxon>Asteroideae</taxon>
        <taxon>Heliantheae alliance</taxon>
        <taxon>Heliantheae</taxon>
        <taxon>Helianthus</taxon>
    </lineage>
</organism>
<gene>
    <name evidence="5" type="ORF">HannXRQ_Chr07g0188221</name>
    <name evidence="4" type="ORF">HanXRQr2_Chr07g0287651</name>
</gene>
<dbReference type="Gramene" id="mRNA:HanXRQr2_Chr07g0287651">
    <property type="protein sequence ID" value="mRNA:HanXRQr2_Chr07g0287651"/>
    <property type="gene ID" value="HanXRQr2_Chr07g0287651"/>
</dbReference>
<dbReference type="GO" id="GO:0080044">
    <property type="term" value="F:quercetin 7-O-glucosyltransferase activity"/>
    <property type="evidence" value="ECO:0000318"/>
    <property type="project" value="GO_Central"/>
</dbReference>
<dbReference type="InParanoid" id="A0A251UAW5"/>
<proteinExistence type="inferred from homology"/>
<dbReference type="EMBL" id="CM007896">
    <property type="protein sequence ID" value="OTG20006.1"/>
    <property type="molecule type" value="Genomic_DNA"/>
</dbReference>
<keyword evidence="2 3" id="KW-0808">Transferase</keyword>
<evidence type="ECO:0000313" key="5">
    <source>
        <dbReference type="EMBL" id="OTG20006.1"/>
    </source>
</evidence>
<dbReference type="InterPro" id="IPR035595">
    <property type="entry name" value="UDP_glycos_trans_CS"/>
</dbReference>
<dbReference type="Pfam" id="PF00201">
    <property type="entry name" value="UDPGT"/>
    <property type="match status" value="1"/>
</dbReference>
<name>A0A251UAW5_HELAN</name>
<evidence type="ECO:0000256" key="1">
    <source>
        <dbReference type="ARBA" id="ARBA00009995"/>
    </source>
</evidence>
<dbReference type="Proteomes" id="UP000215914">
    <property type="component" value="Chromosome 7"/>
</dbReference>
<evidence type="ECO:0000313" key="6">
    <source>
        <dbReference type="Proteomes" id="UP000215914"/>
    </source>
</evidence>
<reference evidence="4" key="3">
    <citation type="submission" date="2020-06" db="EMBL/GenBank/DDBJ databases">
        <title>Helianthus annuus Genome sequencing and assembly Release 2.</title>
        <authorList>
            <person name="Gouzy J."/>
            <person name="Langlade N."/>
            <person name="Munos S."/>
        </authorList>
    </citation>
    <scope>NUCLEOTIDE SEQUENCE</scope>
    <source>
        <tissue evidence="4">Leaves</tissue>
    </source>
</reference>
<dbReference type="SUPFAM" id="SSF53756">
    <property type="entry name" value="UDP-Glycosyltransferase/glycogen phosphorylase"/>
    <property type="match status" value="1"/>
</dbReference>
<dbReference type="PANTHER" id="PTHR11926">
    <property type="entry name" value="GLUCOSYL/GLUCURONOSYL TRANSFERASES"/>
    <property type="match status" value="1"/>
</dbReference>
<dbReference type="AlphaFoldDB" id="A0A251UAW5"/>
<protein>
    <submittedName>
        <fullName evidence="5">Putative UDP-glucuronosyl/UDP-glucosyltransferase</fullName>
    </submittedName>
    <submittedName>
        <fullName evidence="4">UDP-glucuronosyl/UDP-glucosyltransferase, UDP-glycosyltransferase family</fullName>
    </submittedName>
</protein>
<accession>A0A251UAW5</accession>
<dbReference type="Gene3D" id="3.40.50.2000">
    <property type="entry name" value="Glycogen Phosphorylase B"/>
    <property type="match status" value="4"/>
</dbReference>
<keyword evidence="6" id="KW-1185">Reference proteome</keyword>
<keyword evidence="3" id="KW-0328">Glycosyltransferase</keyword>
<evidence type="ECO:0000256" key="3">
    <source>
        <dbReference type="RuleBase" id="RU003718"/>
    </source>
</evidence>
<dbReference type="OMA" id="CDEWRIG"/>
<dbReference type="PANTHER" id="PTHR11926:SF1417">
    <property type="entry name" value="UDP-GLUCURONOSYL_UDP-GLUCOSYLTRANSFERASE, UDP-GLYCOSYLTRANSFERASE FAMILY"/>
    <property type="match status" value="1"/>
</dbReference>
<dbReference type="GO" id="GO:0080043">
    <property type="term" value="F:quercetin 3-O-glucosyltransferase activity"/>
    <property type="evidence" value="ECO:0000318"/>
    <property type="project" value="GO_Central"/>
</dbReference>
<evidence type="ECO:0000256" key="2">
    <source>
        <dbReference type="ARBA" id="ARBA00022679"/>
    </source>
</evidence>
<dbReference type="CDD" id="cd03784">
    <property type="entry name" value="GT1_Gtf-like"/>
    <property type="match status" value="1"/>
</dbReference>
<comment type="similarity">
    <text evidence="1 3">Belongs to the UDP-glycosyltransferase family.</text>
</comment>